<protein>
    <submittedName>
        <fullName evidence="1">Uncharacterized protein</fullName>
    </submittedName>
</protein>
<evidence type="ECO:0000313" key="1">
    <source>
        <dbReference type="EMBL" id="EFB35935.1"/>
    </source>
</evidence>
<accession>D1PAX8</accession>
<proteinExistence type="predicted"/>
<keyword evidence="2" id="KW-1185">Reference proteome</keyword>
<dbReference type="HOGENOM" id="CLU_3121146_0_0_10"/>
<comment type="caution">
    <text evidence="1">The sequence shown here is derived from an EMBL/GenBank/DDBJ whole genome shotgun (WGS) entry which is preliminary data.</text>
</comment>
<sequence length="50" mass="5734">MLPCIVIIASLHHISHNIVIIHLTLGNSQWEVCDEDETIYFCSELLILNE</sequence>
<name>D1PAX8_9BACT</name>
<dbReference type="STRING" id="537011.PREVCOP_04353"/>
<dbReference type="EMBL" id="ACBX02000011">
    <property type="protein sequence ID" value="EFB35935.1"/>
    <property type="molecule type" value="Genomic_DNA"/>
</dbReference>
<dbReference type="AlphaFoldDB" id="D1PAX8"/>
<gene>
    <name evidence="1" type="ORF">PREVCOP_04353</name>
</gene>
<dbReference type="PaxDb" id="537011-PREVCOP_04353"/>
<evidence type="ECO:0000313" key="2">
    <source>
        <dbReference type="Proteomes" id="UP000004477"/>
    </source>
</evidence>
<organism evidence="1 2">
    <name type="scientific">Segatella copri DSM 18205</name>
    <dbReference type="NCBI Taxonomy" id="537011"/>
    <lineage>
        <taxon>Bacteria</taxon>
        <taxon>Pseudomonadati</taxon>
        <taxon>Bacteroidota</taxon>
        <taxon>Bacteroidia</taxon>
        <taxon>Bacteroidales</taxon>
        <taxon>Prevotellaceae</taxon>
        <taxon>Segatella</taxon>
    </lineage>
</organism>
<reference evidence="1" key="1">
    <citation type="submission" date="2009-11" db="EMBL/GenBank/DDBJ databases">
        <authorList>
            <person name="Weinstock G."/>
            <person name="Sodergren E."/>
            <person name="Clifton S."/>
            <person name="Fulton L."/>
            <person name="Fulton B."/>
            <person name="Courtney L."/>
            <person name="Fronick C."/>
            <person name="Harrison M."/>
            <person name="Strong C."/>
            <person name="Farmer C."/>
            <person name="Delahaunty K."/>
            <person name="Markovic C."/>
            <person name="Hall O."/>
            <person name="Minx P."/>
            <person name="Tomlinson C."/>
            <person name="Mitreva M."/>
            <person name="Nelson J."/>
            <person name="Hou S."/>
            <person name="Wollam A."/>
            <person name="Pepin K.H."/>
            <person name="Johnson M."/>
            <person name="Bhonagiri V."/>
            <person name="Nash W.E."/>
            <person name="Warren W."/>
            <person name="Chinwalla A."/>
            <person name="Mardis E.R."/>
            <person name="Wilson R.K."/>
        </authorList>
    </citation>
    <scope>NUCLEOTIDE SEQUENCE [LARGE SCALE GENOMIC DNA]</scope>
    <source>
        <strain evidence="1">DSM 18205</strain>
    </source>
</reference>
<dbReference type="Proteomes" id="UP000004477">
    <property type="component" value="Unassembled WGS sequence"/>
</dbReference>